<dbReference type="NCBIfam" id="NF040713">
    <property type="entry name" value="ZapE"/>
    <property type="match status" value="1"/>
</dbReference>
<keyword evidence="2" id="KW-0547">Nucleotide-binding</keyword>
<sequence length="628" mass="75790">MIILLDSRGFIKHLSRKINIINYRKRSFFNFQQQINFSLFNDKKNQKNVHNLNNNHNLIQLYHELVKTNKIESDPHQYNLVLVLQALENNLNNYYHNVEINLKKKEKSKKSFFSSFFSKGNNEYGKEVIELDEEIIVENFQNDDNFFIYTDNRKTDKDNILRYKNIKNEKYFVNNKVDEKDIKYIRGLYVYGSVGRGKTFFLNLLFDRIKLSKLRIHYHNFMQEIHKSFHEEKINNSEDPIKNISIKMSKKYKLIFIDEFQVVHISDAMVIKSLFNHLFYLGTVLLCSSNRNPIHLYHNGLNRDRFLPFIRSLFKFNYIYEIDNYFDFRVKNKNTDNNIYNIPTKNFEEIVRICNDLYCKTYNKDMNYVKKIQKFNEKINVSDFKKCIIPYKLNNYAIFSFQELCGQNISIDEYNAISKENHTLFIYDIEKMNEESSGNELRRFILLIDILYEKNTKVFFFSNTPIFQIFQTSSIISYFQILTERMKMKYNSFDHFKNSCKEQLKCDSFNKEIFINIMLNFDINKEISEKLFDAINYNINKEYIPIEYLRKILCFHITNHEIDTKKHLKYLENKDIQLESIPYLLFDENSIDTSQENAFASMRTLSRMKHMSTLSYLEKHNKIYEHDI</sequence>
<evidence type="ECO:0000313" key="5">
    <source>
        <dbReference type="Proteomes" id="UP000220158"/>
    </source>
</evidence>
<dbReference type="InterPro" id="IPR005654">
    <property type="entry name" value="ATPase_AFG1-like"/>
</dbReference>
<proteinExistence type="inferred from homology"/>
<protein>
    <submittedName>
        <fullName evidence="4">Nucleotide binding protein, putative</fullName>
    </submittedName>
</protein>
<dbReference type="InterPro" id="IPR027417">
    <property type="entry name" value="P-loop_NTPase"/>
</dbReference>
<dbReference type="OMA" id="IHYHNFM"/>
<dbReference type="RefSeq" id="XP_028533449.1">
    <property type="nucleotide sequence ID" value="XM_028677018.1"/>
</dbReference>
<dbReference type="Pfam" id="PF03969">
    <property type="entry name" value="AFG1_ATPase"/>
    <property type="match status" value="1"/>
</dbReference>
<dbReference type="GeneID" id="39736566"/>
<evidence type="ECO:0000256" key="3">
    <source>
        <dbReference type="ARBA" id="ARBA00022840"/>
    </source>
</evidence>
<dbReference type="Proteomes" id="UP000220158">
    <property type="component" value="Chromosome 10"/>
</dbReference>
<evidence type="ECO:0000256" key="1">
    <source>
        <dbReference type="ARBA" id="ARBA00010322"/>
    </source>
</evidence>
<dbReference type="VEuPathDB" id="PlasmoDB:PRELSG_1010000"/>
<dbReference type="KEGG" id="prel:PRELSG_1010000"/>
<dbReference type="GO" id="GO:0005739">
    <property type="term" value="C:mitochondrion"/>
    <property type="evidence" value="ECO:0007669"/>
    <property type="project" value="TreeGrafter"/>
</dbReference>
<organism evidence="4 5">
    <name type="scientific">Plasmodium relictum</name>
    <dbReference type="NCBI Taxonomy" id="85471"/>
    <lineage>
        <taxon>Eukaryota</taxon>
        <taxon>Sar</taxon>
        <taxon>Alveolata</taxon>
        <taxon>Apicomplexa</taxon>
        <taxon>Aconoidasida</taxon>
        <taxon>Haemosporida</taxon>
        <taxon>Plasmodiidae</taxon>
        <taxon>Plasmodium</taxon>
        <taxon>Plasmodium (Haemamoeba)</taxon>
    </lineage>
</organism>
<comment type="similarity">
    <text evidence="1">Belongs to the AFG1 ATPase family.</text>
</comment>
<keyword evidence="5" id="KW-1185">Reference proteome</keyword>
<reference evidence="4 5" key="1">
    <citation type="submission" date="2015-04" db="EMBL/GenBank/DDBJ databases">
        <authorList>
            <consortium name="Pathogen Informatics"/>
        </authorList>
    </citation>
    <scope>NUCLEOTIDE SEQUENCE [LARGE SCALE GENOMIC DNA]</scope>
    <source>
        <strain evidence="4 5">SGS1</strain>
    </source>
</reference>
<evidence type="ECO:0000256" key="2">
    <source>
        <dbReference type="ARBA" id="ARBA00022741"/>
    </source>
</evidence>
<dbReference type="PANTHER" id="PTHR12169:SF6">
    <property type="entry name" value="AFG1-LIKE ATPASE"/>
    <property type="match status" value="1"/>
</dbReference>
<dbReference type="OrthoDB" id="548867at2759"/>
<dbReference type="EMBL" id="LN835305">
    <property type="protein sequence ID" value="CRH00446.1"/>
    <property type="molecule type" value="Genomic_DNA"/>
</dbReference>
<accession>A0A1J1H683</accession>
<keyword evidence="3" id="KW-0067">ATP-binding</keyword>
<dbReference type="SUPFAM" id="SSF52540">
    <property type="entry name" value="P-loop containing nucleoside triphosphate hydrolases"/>
    <property type="match status" value="1"/>
</dbReference>
<dbReference type="GO" id="GO:0016887">
    <property type="term" value="F:ATP hydrolysis activity"/>
    <property type="evidence" value="ECO:0007669"/>
    <property type="project" value="InterPro"/>
</dbReference>
<dbReference type="PANTHER" id="PTHR12169">
    <property type="entry name" value="ATPASE N2B"/>
    <property type="match status" value="1"/>
</dbReference>
<dbReference type="Gene3D" id="3.40.50.300">
    <property type="entry name" value="P-loop containing nucleotide triphosphate hydrolases"/>
    <property type="match status" value="1"/>
</dbReference>
<dbReference type="GO" id="GO:0005524">
    <property type="term" value="F:ATP binding"/>
    <property type="evidence" value="ECO:0007669"/>
    <property type="project" value="UniProtKB-KW"/>
</dbReference>
<dbReference type="AlphaFoldDB" id="A0A1J1H683"/>
<gene>
    <name evidence="4" type="ORF">PRELSG_1010000</name>
</gene>
<name>A0A1J1H683_PLARL</name>
<evidence type="ECO:0000313" key="4">
    <source>
        <dbReference type="EMBL" id="CRH00446.1"/>
    </source>
</evidence>